<dbReference type="PROSITE" id="PS00061">
    <property type="entry name" value="ADH_SHORT"/>
    <property type="match status" value="1"/>
</dbReference>
<gene>
    <name evidence="4" type="ORF">SAMN05421785_103234</name>
</gene>
<dbReference type="PANTHER" id="PTHR44196">
    <property type="entry name" value="DEHYDROGENASE/REDUCTASE SDR FAMILY MEMBER 7B"/>
    <property type="match status" value="1"/>
</dbReference>
<dbReference type="SUPFAM" id="SSF51735">
    <property type="entry name" value="NAD(P)-binding Rossmann-fold domains"/>
    <property type="match status" value="1"/>
</dbReference>
<reference evidence="4 5" key="1">
    <citation type="submission" date="2017-01" db="EMBL/GenBank/DDBJ databases">
        <authorList>
            <person name="Mah S.A."/>
            <person name="Swanson W.J."/>
            <person name="Moy G.W."/>
            <person name="Vacquier V.D."/>
        </authorList>
    </citation>
    <scope>NUCLEOTIDE SEQUENCE [LARGE SCALE GENOMIC DNA]</scope>
    <source>
        <strain evidence="4 5">DSM 18014</strain>
    </source>
</reference>
<evidence type="ECO:0000313" key="5">
    <source>
        <dbReference type="Proteomes" id="UP000185781"/>
    </source>
</evidence>
<dbReference type="InterPro" id="IPR020904">
    <property type="entry name" value="Sc_DH/Rdtase_CS"/>
</dbReference>
<dbReference type="AlphaFoldDB" id="A0A1N7MIA0"/>
<dbReference type="STRING" id="373672.SAMN05421785_103234"/>
<sequence length="245" mass="27376">MTATGNTILITGGSSGIGLALAKHFLLMNNTVIITGRNLAKLEQIKAEFPEIIVFEGDLTYENSLAELVLFIEKHHSDLNILINNAAVQFNYSFIEEKELADKIEYEISTNFTAPVKLTGFLLPLLLKNKNSAVINVSSGLFISPKKSASVYCATKSAMHSFTKTLRYQLEETGIKVFEIIPALIDTPMTEGRGKSKITPEKLVDEFMRNFKSDKWESYIGKTKLLKFIHKILPKTADRIMKNGL</sequence>
<dbReference type="InterPro" id="IPR036291">
    <property type="entry name" value="NAD(P)-bd_dom_sf"/>
</dbReference>
<dbReference type="InterPro" id="IPR002347">
    <property type="entry name" value="SDR_fam"/>
</dbReference>
<dbReference type="PANTHER" id="PTHR44196:SF1">
    <property type="entry name" value="DEHYDROGENASE_REDUCTASE SDR FAMILY MEMBER 7B"/>
    <property type="match status" value="1"/>
</dbReference>
<dbReference type="GO" id="GO:0016020">
    <property type="term" value="C:membrane"/>
    <property type="evidence" value="ECO:0007669"/>
    <property type="project" value="TreeGrafter"/>
</dbReference>
<evidence type="ECO:0000256" key="2">
    <source>
        <dbReference type="ARBA" id="ARBA00023002"/>
    </source>
</evidence>
<name>A0A1N7MIA0_9FLAO</name>
<dbReference type="RefSeq" id="WP_076391365.1">
    <property type="nucleotide sequence ID" value="NZ_FTOV01000003.1"/>
</dbReference>
<dbReference type="PRINTS" id="PR00080">
    <property type="entry name" value="SDRFAMILY"/>
</dbReference>
<protein>
    <submittedName>
        <fullName evidence="4">MFS transporter, DHA1 family, tetracycline resistance protein/uncharacterized oxidoreductase</fullName>
    </submittedName>
</protein>
<comment type="similarity">
    <text evidence="1 3">Belongs to the short-chain dehydrogenases/reductases (SDR) family.</text>
</comment>
<dbReference type="OrthoDB" id="9810734at2"/>
<organism evidence="4 5">
    <name type="scientific">Chryseobacterium gambrini</name>
    <dbReference type="NCBI Taxonomy" id="373672"/>
    <lineage>
        <taxon>Bacteria</taxon>
        <taxon>Pseudomonadati</taxon>
        <taxon>Bacteroidota</taxon>
        <taxon>Flavobacteriia</taxon>
        <taxon>Flavobacteriales</taxon>
        <taxon>Weeksellaceae</taxon>
        <taxon>Chryseobacterium group</taxon>
        <taxon>Chryseobacterium</taxon>
    </lineage>
</organism>
<proteinExistence type="inferred from homology"/>
<dbReference type="Proteomes" id="UP000185781">
    <property type="component" value="Unassembled WGS sequence"/>
</dbReference>
<evidence type="ECO:0000256" key="1">
    <source>
        <dbReference type="ARBA" id="ARBA00006484"/>
    </source>
</evidence>
<dbReference type="Gene3D" id="3.40.50.720">
    <property type="entry name" value="NAD(P)-binding Rossmann-like Domain"/>
    <property type="match status" value="1"/>
</dbReference>
<evidence type="ECO:0000256" key="3">
    <source>
        <dbReference type="RuleBase" id="RU000363"/>
    </source>
</evidence>
<accession>A0A1N7MIA0</accession>
<dbReference type="PRINTS" id="PR00081">
    <property type="entry name" value="GDHRDH"/>
</dbReference>
<keyword evidence="2" id="KW-0560">Oxidoreductase</keyword>
<dbReference type="GO" id="GO:0016491">
    <property type="term" value="F:oxidoreductase activity"/>
    <property type="evidence" value="ECO:0007669"/>
    <property type="project" value="UniProtKB-KW"/>
</dbReference>
<dbReference type="EMBL" id="FTOV01000003">
    <property type="protein sequence ID" value="SIS85649.1"/>
    <property type="molecule type" value="Genomic_DNA"/>
</dbReference>
<evidence type="ECO:0000313" key="4">
    <source>
        <dbReference type="EMBL" id="SIS85649.1"/>
    </source>
</evidence>
<dbReference type="Pfam" id="PF00106">
    <property type="entry name" value="adh_short"/>
    <property type="match status" value="1"/>
</dbReference>